<reference evidence="1 2" key="1">
    <citation type="journal article" date="2002" name="Environ. Microbiol.">
        <title>Complete genome sequence and comparative analysis of the metabolically versatile Pseudomonas putida KT2440.</title>
        <authorList>
            <person name="Nelson K.E."/>
            <person name="Weinel C."/>
            <person name="Paulsen I.T."/>
            <person name="Dodson R.J."/>
            <person name="Hilbert H."/>
            <person name="Martins dos Santos V.A."/>
            <person name="Fouts D.E."/>
            <person name="Gill S.R."/>
            <person name="Pop M."/>
            <person name="Holmes M."/>
            <person name="Brinkac L."/>
            <person name="Beanan M."/>
            <person name="DeBoy R.T."/>
            <person name="Daugherty S."/>
            <person name="Kolonay J."/>
            <person name="Madupu R."/>
            <person name="Nelson W."/>
            <person name="White O."/>
            <person name="Peterson J."/>
            <person name="Khouri H."/>
            <person name="Hance I."/>
            <person name="Chris Lee P."/>
            <person name="Holtzapple E."/>
            <person name="Scanlan D."/>
            <person name="Tran K."/>
            <person name="Moazzez A."/>
            <person name="Utterback T."/>
            <person name="Rizzo M."/>
            <person name="Lee K."/>
            <person name="Kosack D."/>
            <person name="Moestl D."/>
            <person name="Wedler H."/>
            <person name="Lauber J."/>
            <person name="Stjepandic D."/>
            <person name="Hoheisel J."/>
            <person name="Straetz M."/>
            <person name="Heim S."/>
            <person name="Kiewitz C."/>
            <person name="Eisen J.A."/>
            <person name="Timmis K.N."/>
            <person name="Dusterhoft A."/>
            <person name="Tummler B."/>
            <person name="Fraser C.M."/>
        </authorList>
    </citation>
    <scope>NUCLEOTIDE SEQUENCE [LARGE SCALE GENOMIC DNA]</scope>
    <source>
        <strain evidence="2">ATCC 47054 / DSM 6125 / CFBP 8728 / NCIMB 11950 / KT2440</strain>
    </source>
</reference>
<evidence type="ECO:0008006" key="3">
    <source>
        <dbReference type="Google" id="ProtNLM"/>
    </source>
</evidence>
<dbReference type="OrthoDB" id="6938975at2"/>
<dbReference type="KEGG" id="ppu:PP_5486"/>
<name>A0A140FW40_PSEPK</name>
<organism evidence="1 2">
    <name type="scientific">Pseudomonas putida (strain ATCC 47054 / DSM 6125 / CFBP 8728 / NCIMB 11950 / KT2440)</name>
    <dbReference type="NCBI Taxonomy" id="160488"/>
    <lineage>
        <taxon>Bacteria</taxon>
        <taxon>Pseudomonadati</taxon>
        <taxon>Pseudomonadota</taxon>
        <taxon>Gammaproteobacteria</taxon>
        <taxon>Pseudomonadales</taxon>
        <taxon>Pseudomonadaceae</taxon>
        <taxon>Pseudomonas</taxon>
    </lineage>
</organism>
<dbReference type="BioCyc" id="PPUT160488:G1G01-2048-MONOMER"/>
<proteinExistence type="predicted"/>
<protein>
    <recommendedName>
        <fullName evidence="3">AbrB/MazE/SpoVT family DNA-binding domain-containing protein</fullName>
    </recommendedName>
</protein>
<keyword evidence="2" id="KW-1185">Reference proteome</keyword>
<dbReference type="InterPro" id="IPR037914">
    <property type="entry name" value="SpoVT-AbrB_sf"/>
</dbReference>
<dbReference type="SUPFAM" id="SSF89447">
    <property type="entry name" value="AbrB/MazE/MraZ-like"/>
    <property type="match status" value="1"/>
</dbReference>
<sequence length="65" mass="6981">MSEPLKTTVQCQAADDGTGDLIVNLPSEALNAIGWKLGDLLNIERVNDEIVLKRIREGSNSGDEG</sequence>
<evidence type="ECO:0000313" key="1">
    <source>
        <dbReference type="EMBL" id="AMM02823.1"/>
    </source>
</evidence>
<dbReference type="EMBL" id="AE015451">
    <property type="protein sequence ID" value="AMM02823.1"/>
    <property type="molecule type" value="Genomic_DNA"/>
</dbReference>
<evidence type="ECO:0000313" key="2">
    <source>
        <dbReference type="Proteomes" id="UP000000556"/>
    </source>
</evidence>
<dbReference type="AlphaFoldDB" id="A0A140FW40"/>
<reference evidence="1 2" key="2">
    <citation type="journal article" date="2016" name="Environ. Microbiol.">
        <title>The revisited genome of Pseudomonas putida KT2440 enlightens its value as a robust metabolic chassis.</title>
        <authorList>
            <person name="Belda E."/>
            <person name="van Heck R.G."/>
            <person name="Lopez-Sanchez M.J."/>
            <person name="Cruveiller S."/>
            <person name="Barbe V."/>
            <person name="Fraser C."/>
            <person name="Klenk H.P."/>
            <person name="Petersen J."/>
            <person name="Morgat A."/>
            <person name="Nikel P.I."/>
            <person name="Vallenet D."/>
            <person name="Rouy Z."/>
            <person name="Sekowska A."/>
            <person name="Martins Dos Santos V.A."/>
            <person name="de Lorenzo V."/>
            <person name="Danchin A."/>
            <person name="Medigue C."/>
        </authorList>
    </citation>
    <scope>NUCLEOTIDE SEQUENCE [LARGE SCALE GENOMIC DNA]</scope>
    <source>
        <strain evidence="2">ATCC 47054 / DSM 6125 / CFBP 8728 / NCIMB 11950 / KT2440</strain>
    </source>
</reference>
<gene>
    <name evidence="1" type="ordered locus">PP_5486</name>
</gene>
<accession>A0A140FW40</accession>
<dbReference type="Proteomes" id="UP000000556">
    <property type="component" value="Chromosome"/>
</dbReference>